<keyword evidence="3 7" id="KW-0418">Kinase</keyword>
<evidence type="ECO:0000313" key="8">
    <source>
        <dbReference type="Proteomes" id="UP000518887"/>
    </source>
</evidence>
<keyword evidence="2" id="KW-0547">Nucleotide-binding</keyword>
<dbReference type="EC" id="2.7.1.6" evidence="7"/>
<proteinExistence type="inferred from homology"/>
<evidence type="ECO:0000256" key="3">
    <source>
        <dbReference type="ARBA" id="ARBA00022777"/>
    </source>
</evidence>
<name>A0A7W8G7L6_9SPIR</name>
<dbReference type="InterPro" id="IPR006204">
    <property type="entry name" value="GHMP_kinase_N_dom"/>
</dbReference>
<evidence type="ECO:0000313" key="7">
    <source>
        <dbReference type="EMBL" id="MBB5225339.1"/>
    </source>
</evidence>
<comment type="caution">
    <text evidence="7">The sequence shown here is derived from an EMBL/GenBank/DDBJ whole genome shotgun (WGS) entry which is preliminary data.</text>
</comment>
<gene>
    <name evidence="7" type="ORF">HNP76_000683</name>
</gene>
<keyword evidence="8" id="KW-1185">Reference proteome</keyword>
<organism evidence="7 8">
    <name type="scientific">Treponema ruminis</name>
    <dbReference type="NCBI Taxonomy" id="744515"/>
    <lineage>
        <taxon>Bacteria</taxon>
        <taxon>Pseudomonadati</taxon>
        <taxon>Spirochaetota</taxon>
        <taxon>Spirochaetia</taxon>
        <taxon>Spirochaetales</taxon>
        <taxon>Treponemataceae</taxon>
        <taxon>Treponema</taxon>
    </lineage>
</organism>
<dbReference type="GO" id="GO:0006012">
    <property type="term" value="P:galactose metabolic process"/>
    <property type="evidence" value="ECO:0007669"/>
    <property type="project" value="TreeGrafter"/>
</dbReference>
<dbReference type="Pfam" id="PF10509">
    <property type="entry name" value="GalKase_gal_bdg"/>
    <property type="match status" value="1"/>
</dbReference>
<dbReference type="PRINTS" id="PR00959">
    <property type="entry name" value="MEVGALKINASE"/>
</dbReference>
<sequence length="392" mass="44786">MDLVKDIHKSEYGQFPDVVVCTPGRFHLIGEHSWFFRDKTLSMGVNLPVYVAVSFRDDAAFHFYFPQLKDRKKISMLGMKYRKEDRWANSIKAMIYGFTSGGFEIKGMNFTIYSDILPSAGFGINTAMKVGSAYAINELQNLKCDEPQILQAMARGNLRFLNSNHYLSDILAAIHSDEKSLVLTDHATKSCQLLPFDYPEKKIILVDTKVPRVNIWNEEIIREPESALLLGELKDRKSYVKGGWRYEENPHEVNLVLSIAPEMIHKKLNSIIKEHQYVLDAWDGLDKGSFGKFARAVNHSHENMRDEYEISCPEIDWVLKRLSEINPNNDDSRNPFNCGRITGKGFGRCLYAILDEKDVPEFNSKLSEFTKIFGFRTSSHIVEPAKGVSIVS</sequence>
<dbReference type="GO" id="GO:0005524">
    <property type="term" value="F:ATP binding"/>
    <property type="evidence" value="ECO:0007669"/>
    <property type="project" value="UniProtKB-KW"/>
</dbReference>
<dbReference type="PANTHER" id="PTHR10457">
    <property type="entry name" value="MEVALONATE KINASE/GALACTOKINASE"/>
    <property type="match status" value="1"/>
</dbReference>
<keyword evidence="4" id="KW-0067">ATP-binding</keyword>
<evidence type="ECO:0000259" key="5">
    <source>
        <dbReference type="Pfam" id="PF00288"/>
    </source>
</evidence>
<evidence type="ECO:0000259" key="6">
    <source>
        <dbReference type="Pfam" id="PF10509"/>
    </source>
</evidence>
<dbReference type="GO" id="GO:0005829">
    <property type="term" value="C:cytosol"/>
    <property type="evidence" value="ECO:0007669"/>
    <property type="project" value="TreeGrafter"/>
</dbReference>
<dbReference type="Pfam" id="PF00288">
    <property type="entry name" value="GHMP_kinases_N"/>
    <property type="match status" value="1"/>
</dbReference>
<evidence type="ECO:0000256" key="1">
    <source>
        <dbReference type="ARBA" id="ARBA00006566"/>
    </source>
</evidence>
<dbReference type="EMBL" id="JACHFQ010000002">
    <property type="protein sequence ID" value="MBB5225339.1"/>
    <property type="molecule type" value="Genomic_DNA"/>
</dbReference>
<dbReference type="InterPro" id="IPR019539">
    <property type="entry name" value="GalKase_N"/>
</dbReference>
<dbReference type="Gene3D" id="3.30.230.10">
    <property type="match status" value="1"/>
</dbReference>
<evidence type="ECO:0000256" key="4">
    <source>
        <dbReference type="ARBA" id="ARBA00022840"/>
    </source>
</evidence>
<reference evidence="7 8" key="1">
    <citation type="submission" date="2020-08" db="EMBL/GenBank/DDBJ databases">
        <title>Genomic Encyclopedia of Type Strains, Phase IV (KMG-IV): sequencing the most valuable type-strain genomes for metagenomic binning, comparative biology and taxonomic classification.</title>
        <authorList>
            <person name="Goeker M."/>
        </authorList>
    </citation>
    <scope>NUCLEOTIDE SEQUENCE [LARGE SCALE GENOMIC DNA]</scope>
    <source>
        <strain evidence="7 8">DSM 103462</strain>
    </source>
</reference>
<accession>A0A7W8G7L6</accession>
<dbReference type="InterPro" id="IPR020568">
    <property type="entry name" value="Ribosomal_Su5_D2-typ_SF"/>
</dbReference>
<dbReference type="PANTHER" id="PTHR10457:SF7">
    <property type="entry name" value="GALACTOKINASE-RELATED"/>
    <property type="match status" value="1"/>
</dbReference>
<feature type="domain" description="GHMP kinase N-terminal" evidence="5">
    <location>
        <begin position="101"/>
        <end position="175"/>
    </location>
</feature>
<dbReference type="InterPro" id="IPR014721">
    <property type="entry name" value="Ribsml_uS5_D2-typ_fold_subgr"/>
</dbReference>
<evidence type="ECO:0000256" key="2">
    <source>
        <dbReference type="ARBA" id="ARBA00022741"/>
    </source>
</evidence>
<dbReference type="Gene3D" id="3.30.70.890">
    <property type="entry name" value="GHMP kinase, C-terminal domain"/>
    <property type="match status" value="1"/>
</dbReference>
<dbReference type="SUPFAM" id="SSF54211">
    <property type="entry name" value="Ribosomal protein S5 domain 2-like"/>
    <property type="match status" value="1"/>
</dbReference>
<dbReference type="InterPro" id="IPR036554">
    <property type="entry name" value="GHMP_kinase_C_sf"/>
</dbReference>
<protein>
    <submittedName>
        <fullName evidence="7">Galactokinase</fullName>
        <ecNumber evidence="7">2.7.1.6</ecNumber>
    </submittedName>
</protein>
<dbReference type="RefSeq" id="WP_184657527.1">
    <property type="nucleotide sequence ID" value="NZ_CP031518.1"/>
</dbReference>
<comment type="similarity">
    <text evidence="1">Belongs to the GHMP kinase family. GalK subfamily.</text>
</comment>
<feature type="domain" description="Galactokinase N-terminal" evidence="6">
    <location>
        <begin position="8"/>
        <end position="54"/>
    </location>
</feature>
<dbReference type="AlphaFoldDB" id="A0A7W8G7L6"/>
<dbReference type="GO" id="GO:0004335">
    <property type="term" value="F:galactokinase activity"/>
    <property type="evidence" value="ECO:0007669"/>
    <property type="project" value="UniProtKB-EC"/>
</dbReference>
<keyword evidence="7" id="KW-0808">Transferase</keyword>
<dbReference type="PIRSF" id="PIRSF000530">
    <property type="entry name" value="Galactokinase"/>
    <property type="match status" value="1"/>
</dbReference>
<dbReference type="InterPro" id="IPR006206">
    <property type="entry name" value="Mevalonate/galactokinase"/>
</dbReference>
<dbReference type="SUPFAM" id="SSF55060">
    <property type="entry name" value="GHMP Kinase, C-terminal domain"/>
    <property type="match status" value="1"/>
</dbReference>
<dbReference type="Proteomes" id="UP000518887">
    <property type="component" value="Unassembled WGS sequence"/>
</dbReference>